<keyword evidence="2" id="KW-1185">Reference proteome</keyword>
<dbReference type="AlphaFoldDB" id="A0ABC8LL41"/>
<name>A0ABC8LL41_ERUVS</name>
<proteinExistence type="predicted"/>
<accession>A0ABC8LL41</accession>
<dbReference type="InterPro" id="IPR006462">
    <property type="entry name" value="MS5"/>
</dbReference>
<gene>
    <name evidence="1" type="ORF">ERUC_LOCUS36620</name>
</gene>
<dbReference type="Proteomes" id="UP001642260">
    <property type="component" value="Unassembled WGS sequence"/>
</dbReference>
<sequence>MIYFFFNFQLKDSELEDNDWIRLYLELAVATTNRSFELKDLSVTNLKIQKVAIESSSQSLGDYDALFYIRYEDDCEARVGKDLHRVAVVRRILDNNSQVLNLLGVNESINKIAAMEEEAASSSLQD</sequence>
<dbReference type="Pfam" id="PF04776">
    <property type="entry name" value="protein_MS5"/>
    <property type="match status" value="1"/>
</dbReference>
<evidence type="ECO:0000313" key="2">
    <source>
        <dbReference type="Proteomes" id="UP001642260"/>
    </source>
</evidence>
<comment type="caution">
    <text evidence="1">The sequence shown here is derived from an EMBL/GenBank/DDBJ whole genome shotgun (WGS) entry which is preliminary data.</text>
</comment>
<organism evidence="1 2">
    <name type="scientific">Eruca vesicaria subsp. sativa</name>
    <name type="common">Garden rocket</name>
    <name type="synonym">Eruca sativa</name>
    <dbReference type="NCBI Taxonomy" id="29727"/>
    <lineage>
        <taxon>Eukaryota</taxon>
        <taxon>Viridiplantae</taxon>
        <taxon>Streptophyta</taxon>
        <taxon>Embryophyta</taxon>
        <taxon>Tracheophyta</taxon>
        <taxon>Spermatophyta</taxon>
        <taxon>Magnoliopsida</taxon>
        <taxon>eudicotyledons</taxon>
        <taxon>Gunneridae</taxon>
        <taxon>Pentapetalae</taxon>
        <taxon>rosids</taxon>
        <taxon>malvids</taxon>
        <taxon>Brassicales</taxon>
        <taxon>Brassicaceae</taxon>
        <taxon>Brassiceae</taxon>
        <taxon>Eruca</taxon>
    </lineage>
</organism>
<reference evidence="1 2" key="1">
    <citation type="submission" date="2022-03" db="EMBL/GenBank/DDBJ databases">
        <authorList>
            <person name="Macdonald S."/>
            <person name="Ahmed S."/>
            <person name="Newling K."/>
        </authorList>
    </citation>
    <scope>NUCLEOTIDE SEQUENCE [LARGE SCALE GENOMIC DNA]</scope>
</reference>
<evidence type="ECO:0000313" key="1">
    <source>
        <dbReference type="EMBL" id="CAH8384137.1"/>
    </source>
</evidence>
<dbReference type="EMBL" id="CAKOAT010602932">
    <property type="protein sequence ID" value="CAH8384137.1"/>
    <property type="molecule type" value="Genomic_DNA"/>
</dbReference>
<protein>
    <submittedName>
        <fullName evidence="1">Uncharacterized protein</fullName>
    </submittedName>
</protein>